<dbReference type="Pfam" id="PF23302">
    <property type="entry name" value="HTH_DNAJC9"/>
    <property type="match status" value="1"/>
</dbReference>
<dbReference type="EMBL" id="JAPWDV010000001">
    <property type="protein sequence ID" value="KAJ6224768.1"/>
    <property type="molecule type" value="Genomic_DNA"/>
</dbReference>
<gene>
    <name evidence="3" type="ORF">RDWZM_003313</name>
</gene>
<protein>
    <recommendedName>
        <fullName evidence="2">J domain-containing protein</fullName>
    </recommendedName>
</protein>
<evidence type="ECO:0000256" key="1">
    <source>
        <dbReference type="SAM" id="MobiDB-lite"/>
    </source>
</evidence>
<dbReference type="PANTHER" id="PTHR44144:SF1">
    <property type="entry name" value="DNAJ HOMOLOG SUBFAMILY C MEMBER 9"/>
    <property type="match status" value="1"/>
</dbReference>
<dbReference type="GO" id="GO:0005634">
    <property type="term" value="C:nucleus"/>
    <property type="evidence" value="ECO:0007669"/>
    <property type="project" value="TreeGrafter"/>
</dbReference>
<keyword evidence="4" id="KW-1185">Reference proteome</keyword>
<reference evidence="3" key="1">
    <citation type="submission" date="2022-12" db="EMBL/GenBank/DDBJ databases">
        <title>Genome assemblies of Blomia tropicalis.</title>
        <authorList>
            <person name="Cui Y."/>
        </authorList>
    </citation>
    <scope>NUCLEOTIDE SEQUENCE</scope>
    <source>
        <tissue evidence="3">Adult mites</tissue>
    </source>
</reference>
<dbReference type="GO" id="GO:0031072">
    <property type="term" value="F:heat shock protein binding"/>
    <property type="evidence" value="ECO:0007669"/>
    <property type="project" value="TreeGrafter"/>
</dbReference>
<feature type="compositionally biased region" description="Basic and acidic residues" evidence="1">
    <location>
        <begin position="195"/>
        <end position="208"/>
    </location>
</feature>
<dbReference type="AlphaFoldDB" id="A0A9Q0RQR0"/>
<dbReference type="Proteomes" id="UP001142055">
    <property type="component" value="Chromosome 1"/>
</dbReference>
<dbReference type="PANTHER" id="PTHR44144">
    <property type="entry name" value="DNAJ HOMOLOG SUBFAMILY C MEMBER 9"/>
    <property type="match status" value="1"/>
</dbReference>
<accession>A0A9Q0RQR0</accession>
<dbReference type="InterPro" id="IPR056453">
    <property type="entry name" value="HTH_DNAJC9"/>
</dbReference>
<sequence length="265" mass="31310">MDFLDDCQKHFGTKNLYEILELEKNAKENEIKSAYRKKSLKVHPDRVSDDRKENAKQAFQILAKVHYVLTNDELRGVYDESGIVITNEDSDFASFSTFEEYQNYWRTLFPKLTVKKIDDFLAKYINSEEEKTDLKNLYIRFEGDLNMIYEHHFAYDEERVIQMLNQMINSKEIPEFDSFVNERKSSKQKRKRRIAKEMVEAEKEELKSGKKSKKQNKGFDNDDDEVNDISTLQLAILNKNKGNFDNLISNLEAKYAKKGNKKARR</sequence>
<dbReference type="InterPro" id="IPR036869">
    <property type="entry name" value="J_dom_sf"/>
</dbReference>
<dbReference type="SUPFAM" id="SSF46565">
    <property type="entry name" value="Chaperone J-domain"/>
    <property type="match status" value="1"/>
</dbReference>
<feature type="domain" description="J" evidence="2">
    <location>
        <begin position="15"/>
        <end position="82"/>
    </location>
</feature>
<feature type="region of interest" description="Disordered" evidence="1">
    <location>
        <begin position="181"/>
        <end position="225"/>
    </location>
</feature>
<evidence type="ECO:0000259" key="2">
    <source>
        <dbReference type="PROSITE" id="PS50076"/>
    </source>
</evidence>
<evidence type="ECO:0000313" key="4">
    <source>
        <dbReference type="Proteomes" id="UP001142055"/>
    </source>
</evidence>
<dbReference type="OrthoDB" id="110024at2759"/>
<dbReference type="PRINTS" id="PR00625">
    <property type="entry name" value="JDOMAIN"/>
</dbReference>
<proteinExistence type="predicted"/>
<dbReference type="InterPro" id="IPR052594">
    <property type="entry name" value="J_domain-containing_protein"/>
</dbReference>
<dbReference type="Pfam" id="PF00226">
    <property type="entry name" value="DnaJ"/>
    <property type="match status" value="1"/>
</dbReference>
<dbReference type="InterPro" id="IPR001623">
    <property type="entry name" value="DnaJ_domain"/>
</dbReference>
<evidence type="ECO:0000313" key="3">
    <source>
        <dbReference type="EMBL" id="KAJ6224768.1"/>
    </source>
</evidence>
<dbReference type="Gene3D" id="1.10.287.110">
    <property type="entry name" value="DnaJ domain"/>
    <property type="match status" value="1"/>
</dbReference>
<name>A0A9Q0RQR0_BLOTA</name>
<comment type="caution">
    <text evidence="3">The sequence shown here is derived from an EMBL/GenBank/DDBJ whole genome shotgun (WGS) entry which is preliminary data.</text>
</comment>
<dbReference type="GO" id="GO:0005737">
    <property type="term" value="C:cytoplasm"/>
    <property type="evidence" value="ECO:0007669"/>
    <property type="project" value="TreeGrafter"/>
</dbReference>
<dbReference type="OMA" id="WLDLWSK"/>
<dbReference type="SMART" id="SM00271">
    <property type="entry name" value="DnaJ"/>
    <property type="match status" value="1"/>
</dbReference>
<organism evidence="3 4">
    <name type="scientific">Blomia tropicalis</name>
    <name type="common">Mite</name>
    <dbReference type="NCBI Taxonomy" id="40697"/>
    <lineage>
        <taxon>Eukaryota</taxon>
        <taxon>Metazoa</taxon>
        <taxon>Ecdysozoa</taxon>
        <taxon>Arthropoda</taxon>
        <taxon>Chelicerata</taxon>
        <taxon>Arachnida</taxon>
        <taxon>Acari</taxon>
        <taxon>Acariformes</taxon>
        <taxon>Sarcoptiformes</taxon>
        <taxon>Astigmata</taxon>
        <taxon>Glycyphagoidea</taxon>
        <taxon>Echimyopodidae</taxon>
        <taxon>Blomia</taxon>
    </lineage>
</organism>
<dbReference type="CDD" id="cd06257">
    <property type="entry name" value="DnaJ"/>
    <property type="match status" value="1"/>
</dbReference>
<dbReference type="PROSITE" id="PS50076">
    <property type="entry name" value="DNAJ_2"/>
    <property type="match status" value="1"/>
</dbReference>